<dbReference type="PANTHER" id="PTHR34980:SF2">
    <property type="entry name" value="INNER MEMBRANE PROTEIN YHAH-RELATED"/>
    <property type="match status" value="1"/>
</dbReference>
<keyword evidence="1" id="KW-1133">Transmembrane helix</keyword>
<dbReference type="AlphaFoldDB" id="A0A382AGB2"/>
<dbReference type="EMBL" id="UINC01025299">
    <property type="protein sequence ID" value="SVB00615.1"/>
    <property type="molecule type" value="Genomic_DNA"/>
</dbReference>
<dbReference type="GO" id="GO:0005886">
    <property type="term" value="C:plasma membrane"/>
    <property type="evidence" value="ECO:0007669"/>
    <property type="project" value="TreeGrafter"/>
</dbReference>
<keyword evidence="1" id="KW-0472">Membrane</keyword>
<feature type="transmembrane region" description="Helical" evidence="1">
    <location>
        <begin position="100"/>
        <end position="117"/>
    </location>
</feature>
<dbReference type="Pfam" id="PF05656">
    <property type="entry name" value="DUF805"/>
    <property type="match status" value="1"/>
</dbReference>
<keyword evidence="1" id="KW-0812">Transmembrane</keyword>
<evidence type="ECO:0000313" key="2">
    <source>
        <dbReference type="EMBL" id="SVB00615.1"/>
    </source>
</evidence>
<organism evidence="2">
    <name type="scientific">marine metagenome</name>
    <dbReference type="NCBI Taxonomy" id="408172"/>
    <lineage>
        <taxon>unclassified sequences</taxon>
        <taxon>metagenomes</taxon>
        <taxon>ecological metagenomes</taxon>
    </lineage>
</organism>
<gene>
    <name evidence="2" type="ORF">METZ01_LOCUS153469</name>
</gene>
<feature type="transmembrane region" description="Helical" evidence="1">
    <location>
        <begin position="69"/>
        <end position="88"/>
    </location>
</feature>
<name>A0A382AGB2_9ZZZZ</name>
<proteinExistence type="predicted"/>
<accession>A0A382AGB2</accession>
<sequence>MKWFIKCIKNYALFKGRASRTEFWYFILYWAIFYIIIIAVERILGFNFINLKTLPFSEYIPLANFYEDVGLLTALYRPLTILPSLAVISRRLHDINRSGWWCLMCVTPLIIILIIFLCKKSDESENQYGTNPAH</sequence>
<evidence type="ECO:0008006" key="3">
    <source>
        <dbReference type="Google" id="ProtNLM"/>
    </source>
</evidence>
<protein>
    <recommendedName>
        <fullName evidence="3">DUF805 domain-containing protein</fullName>
    </recommendedName>
</protein>
<dbReference type="PANTHER" id="PTHR34980">
    <property type="entry name" value="INNER MEMBRANE PROTEIN-RELATED-RELATED"/>
    <property type="match status" value="1"/>
</dbReference>
<reference evidence="2" key="1">
    <citation type="submission" date="2018-05" db="EMBL/GenBank/DDBJ databases">
        <authorList>
            <person name="Lanie J.A."/>
            <person name="Ng W.-L."/>
            <person name="Kazmierczak K.M."/>
            <person name="Andrzejewski T.M."/>
            <person name="Davidsen T.M."/>
            <person name="Wayne K.J."/>
            <person name="Tettelin H."/>
            <person name="Glass J.I."/>
            <person name="Rusch D."/>
            <person name="Podicherti R."/>
            <person name="Tsui H.-C.T."/>
            <person name="Winkler M.E."/>
        </authorList>
    </citation>
    <scope>NUCLEOTIDE SEQUENCE</scope>
</reference>
<evidence type="ECO:0000256" key="1">
    <source>
        <dbReference type="SAM" id="Phobius"/>
    </source>
</evidence>
<dbReference type="InterPro" id="IPR008523">
    <property type="entry name" value="DUF805"/>
</dbReference>
<feature type="transmembrane region" description="Helical" evidence="1">
    <location>
        <begin position="23"/>
        <end position="49"/>
    </location>
</feature>